<protein>
    <recommendedName>
        <fullName evidence="1">SnoaL-like domain-containing protein</fullName>
    </recommendedName>
</protein>
<dbReference type="AlphaFoldDB" id="A0A518IIV5"/>
<evidence type="ECO:0000313" key="3">
    <source>
        <dbReference type="Proteomes" id="UP000318313"/>
    </source>
</evidence>
<dbReference type="Gene3D" id="3.10.450.50">
    <property type="match status" value="1"/>
</dbReference>
<dbReference type="Pfam" id="PF13474">
    <property type="entry name" value="SnoaL_3"/>
    <property type="match status" value="1"/>
</dbReference>
<sequence length="210" mass="23298">MDTLSHNRYDPYKPNFSTSTSCFEEALASLGPFAFHQHSKAKSEMKPVLSSIVIIAFTVISLYCQKSASANEQDEADVCAAAQQFYTALNQLFTGEVACMKEVWSHQDDITFMGPDGSLLHGWKSISAEWEKTAALKLGGKVEPTEMRIITGEKLAILTNYEVGHNIGPDGKEFKVKIRATSTFRKENGTWKMIGHHTDLLPFLTKSSSN</sequence>
<keyword evidence="3" id="KW-1185">Reference proteome</keyword>
<name>A0A518IIV5_9PLAN</name>
<accession>A0A518IIV5</accession>
<reference evidence="2 3" key="1">
    <citation type="submission" date="2019-03" db="EMBL/GenBank/DDBJ databases">
        <title>Deep-cultivation of Planctomycetes and their phenomic and genomic characterization uncovers novel biology.</title>
        <authorList>
            <person name="Wiegand S."/>
            <person name="Jogler M."/>
            <person name="Boedeker C."/>
            <person name="Pinto D."/>
            <person name="Vollmers J."/>
            <person name="Rivas-Marin E."/>
            <person name="Kohn T."/>
            <person name="Peeters S.H."/>
            <person name="Heuer A."/>
            <person name="Rast P."/>
            <person name="Oberbeckmann S."/>
            <person name="Bunk B."/>
            <person name="Jeske O."/>
            <person name="Meyerdierks A."/>
            <person name="Storesund J.E."/>
            <person name="Kallscheuer N."/>
            <person name="Luecker S."/>
            <person name="Lage O.M."/>
            <person name="Pohl T."/>
            <person name="Merkel B.J."/>
            <person name="Hornburger P."/>
            <person name="Mueller R.-W."/>
            <person name="Bruemmer F."/>
            <person name="Labrenz M."/>
            <person name="Spormann A.M."/>
            <person name="Op den Camp H."/>
            <person name="Overmann J."/>
            <person name="Amann R."/>
            <person name="Jetten M.S.M."/>
            <person name="Mascher T."/>
            <person name="Medema M.H."/>
            <person name="Devos D.P."/>
            <person name="Kaster A.-K."/>
            <person name="Ovreas L."/>
            <person name="Rohde M."/>
            <person name="Galperin M.Y."/>
            <person name="Jogler C."/>
        </authorList>
    </citation>
    <scope>NUCLEOTIDE SEQUENCE [LARGE SCALE GENOMIC DNA]</scope>
    <source>
        <strain evidence="2 3">Enr17</strain>
    </source>
</reference>
<dbReference type="InterPro" id="IPR032710">
    <property type="entry name" value="NTF2-like_dom_sf"/>
</dbReference>
<dbReference type="KEGG" id="gfm:Enr17x_50990"/>
<evidence type="ECO:0000313" key="2">
    <source>
        <dbReference type="EMBL" id="QDV53029.1"/>
    </source>
</evidence>
<organism evidence="2 3">
    <name type="scientific">Gimesia fumaroli</name>
    <dbReference type="NCBI Taxonomy" id="2527976"/>
    <lineage>
        <taxon>Bacteria</taxon>
        <taxon>Pseudomonadati</taxon>
        <taxon>Planctomycetota</taxon>
        <taxon>Planctomycetia</taxon>
        <taxon>Planctomycetales</taxon>
        <taxon>Planctomycetaceae</taxon>
        <taxon>Gimesia</taxon>
    </lineage>
</organism>
<gene>
    <name evidence="2" type="ORF">Enr17x_50990</name>
</gene>
<dbReference type="EMBL" id="CP037452">
    <property type="protein sequence ID" value="QDV53029.1"/>
    <property type="molecule type" value="Genomic_DNA"/>
</dbReference>
<dbReference type="InterPro" id="IPR037401">
    <property type="entry name" value="SnoaL-like"/>
</dbReference>
<proteinExistence type="predicted"/>
<feature type="domain" description="SnoaL-like" evidence="1">
    <location>
        <begin position="80"/>
        <end position="197"/>
    </location>
</feature>
<evidence type="ECO:0000259" key="1">
    <source>
        <dbReference type="Pfam" id="PF13474"/>
    </source>
</evidence>
<dbReference type="Proteomes" id="UP000318313">
    <property type="component" value="Chromosome"/>
</dbReference>
<dbReference type="SUPFAM" id="SSF54427">
    <property type="entry name" value="NTF2-like"/>
    <property type="match status" value="1"/>
</dbReference>